<protein>
    <submittedName>
        <fullName evidence="2">Uncharacterized protein</fullName>
    </submittedName>
</protein>
<comment type="caution">
    <text evidence="2">The sequence shown here is derived from an EMBL/GenBank/DDBJ whole genome shotgun (WGS) entry which is preliminary data.</text>
</comment>
<accession>A0A1B7P8C4</accession>
<feature type="region of interest" description="Disordered" evidence="1">
    <location>
        <begin position="100"/>
        <end position="150"/>
    </location>
</feature>
<feature type="compositionally biased region" description="Polar residues" evidence="1">
    <location>
        <begin position="536"/>
        <end position="551"/>
    </location>
</feature>
<feature type="compositionally biased region" description="Low complexity" evidence="1">
    <location>
        <begin position="465"/>
        <end position="475"/>
    </location>
</feature>
<evidence type="ECO:0000256" key="1">
    <source>
        <dbReference type="SAM" id="MobiDB-lite"/>
    </source>
</evidence>
<feature type="compositionally biased region" description="Polar residues" evidence="1">
    <location>
        <begin position="503"/>
        <end position="517"/>
    </location>
</feature>
<gene>
    <name evidence="2" type="ORF">ACJ72_00349</name>
</gene>
<feature type="compositionally biased region" description="Polar residues" evidence="1">
    <location>
        <begin position="417"/>
        <end position="427"/>
    </location>
</feature>
<feature type="region of interest" description="Disordered" evidence="1">
    <location>
        <begin position="33"/>
        <end position="77"/>
    </location>
</feature>
<keyword evidence="3" id="KW-1185">Reference proteome</keyword>
<feature type="compositionally biased region" description="Basic and acidic residues" evidence="1">
    <location>
        <begin position="344"/>
        <end position="353"/>
    </location>
</feature>
<feature type="region of interest" description="Disordered" evidence="1">
    <location>
        <begin position="344"/>
        <end position="562"/>
    </location>
</feature>
<feature type="compositionally biased region" description="Pro residues" evidence="1">
    <location>
        <begin position="476"/>
        <end position="489"/>
    </location>
</feature>
<feature type="compositionally biased region" description="Acidic residues" evidence="1">
    <location>
        <begin position="10"/>
        <end position="20"/>
    </location>
</feature>
<dbReference type="OrthoDB" id="4492028at2759"/>
<evidence type="ECO:0000313" key="2">
    <source>
        <dbReference type="EMBL" id="OAX85261.1"/>
    </source>
</evidence>
<organism evidence="2 3">
    <name type="scientific">Emergomyces africanus</name>
    <dbReference type="NCBI Taxonomy" id="1955775"/>
    <lineage>
        <taxon>Eukaryota</taxon>
        <taxon>Fungi</taxon>
        <taxon>Dikarya</taxon>
        <taxon>Ascomycota</taxon>
        <taxon>Pezizomycotina</taxon>
        <taxon>Eurotiomycetes</taxon>
        <taxon>Eurotiomycetidae</taxon>
        <taxon>Onygenales</taxon>
        <taxon>Ajellomycetaceae</taxon>
        <taxon>Emergomyces</taxon>
    </lineage>
</organism>
<name>A0A1B7P8C4_9EURO</name>
<reference evidence="2 3" key="1">
    <citation type="submission" date="2015-07" db="EMBL/GenBank/DDBJ databases">
        <title>Emmonsia species relationships and genome sequence.</title>
        <authorList>
            <person name="Cuomo C.A."/>
            <person name="Schwartz I.S."/>
            <person name="Kenyon C."/>
            <person name="de Hoog G.S."/>
            <person name="Govender N.P."/>
            <person name="Botha A."/>
            <person name="Moreno L."/>
            <person name="de Vries M."/>
            <person name="Munoz J.F."/>
            <person name="Stielow J.B."/>
        </authorList>
    </citation>
    <scope>NUCLEOTIDE SEQUENCE [LARGE SCALE GENOMIC DNA]</scope>
    <source>
        <strain evidence="2 3">CBS 136260</strain>
    </source>
</reference>
<feature type="compositionally biased region" description="Low complexity" evidence="1">
    <location>
        <begin position="42"/>
        <end position="58"/>
    </location>
</feature>
<proteinExistence type="predicted"/>
<evidence type="ECO:0000313" key="3">
    <source>
        <dbReference type="Proteomes" id="UP000091918"/>
    </source>
</evidence>
<dbReference type="AlphaFoldDB" id="A0A1B7P8C4"/>
<feature type="region of interest" description="Disordered" evidence="1">
    <location>
        <begin position="1"/>
        <end position="20"/>
    </location>
</feature>
<feature type="compositionally biased region" description="Basic and acidic residues" evidence="1">
    <location>
        <begin position="66"/>
        <end position="75"/>
    </location>
</feature>
<dbReference type="EMBL" id="LGUA01000018">
    <property type="protein sequence ID" value="OAX85261.1"/>
    <property type="molecule type" value="Genomic_DNA"/>
</dbReference>
<sequence length="652" mass="71940">MSKRIPIIILDDDDNEDDEDEIQITAVTVCPNHRINSDPVCSGASSNPSSSQQTGNSSLENSNDGQKGEATRQVDGDTDSILVSAAEWLQSASPIERSHYFAPPLPSPTNPLSRLDNPCETNRTASPPPDTDLSESTSPSGQEIRANHAHSNVPSMRQFFMDMADTIAHIFPYEELACKYKCSVDLVNHYLIAVVLDPLVRRNNGLVNCENDNEEYEEEHGQGSTEKERGIPNVLINRWDKQKTMCELQRESVGKGLPREFEQILNAASGNAKAYWKERNAAFDVDACKEYQDAQKNEAREEGVAIQEKGYKNLRQQLEEMVEAAGEERPLSDTETTAAAAISLHEKNAKEDGSTTSSSHKRARSSSETIYGKDGTKSAPPSPSTATSPALHQLSSSPPLKKAKTTAYPVTPMQPRTVDSATPTSGPYHSDPKHLVGTDWSTGIPKLDFFPKDRSNNTDNHPTRSRSSSSFTSPSQSPPQTPTPLPRPKLLPHTTNPTPNPTISHPRSSAPPSNFAPSTRRHPVTIDKFGNYERVQPNQATHRQRSTVTNSHRNKNDKDSPLLPLFNSLRHRYVRESPATAILGSSDQGDFHDPYSNAGVDPTTRVFTEGLYSGLFAGVRGEERRRKLVGLDFGLEQIEFSGKRKREGKERV</sequence>
<dbReference type="Proteomes" id="UP000091918">
    <property type="component" value="Unassembled WGS sequence"/>
</dbReference>